<accession>A0A975U2Q5</accession>
<dbReference type="RefSeq" id="WP_218285924.1">
    <property type="nucleotide sequence ID" value="NZ_CP076448.1"/>
</dbReference>
<dbReference type="Pfam" id="PF03328">
    <property type="entry name" value="HpcH_HpaI"/>
    <property type="match status" value="1"/>
</dbReference>
<keyword evidence="2" id="KW-0479">Metal-binding</keyword>
<evidence type="ECO:0000313" key="6">
    <source>
        <dbReference type="Proteomes" id="UP000694001"/>
    </source>
</evidence>
<dbReference type="PANTHER" id="PTHR32308:SF0">
    <property type="entry name" value="HPCH_HPAI ALDOLASE_CITRATE LYASE DOMAIN-CONTAINING PROTEIN"/>
    <property type="match status" value="1"/>
</dbReference>
<keyword evidence="3" id="KW-0460">Magnesium</keyword>
<sequence>MKVPRAFLFVPADSERKLARGTESGADALILDLEDSVGPERKAIAREMASAWLAGRGEAAPQAWVRVNALDSGLVMADLAAVVRARPDGIVLPKCSGPDELRRLDSALSALEAREGLSDRSIRVMPIATETPAALFALGAYAGSPRLAALTWGGEDLAASVGAKANRLADGTWDELFRLARSLTLAGAAAAEVPAIDTVYADFRNEAGFAAECADSRRMGFAGRMAIHPAQVPVILATFTPSAEEVAWAEAVVSAFAANPGAGVVSFEGRMLDRPHLLQARRILDSRS</sequence>
<dbReference type="InterPro" id="IPR005000">
    <property type="entry name" value="Aldolase/citrate-lyase_domain"/>
</dbReference>
<dbReference type="EMBL" id="CP076448">
    <property type="protein sequence ID" value="QXM24867.1"/>
    <property type="molecule type" value="Genomic_DNA"/>
</dbReference>
<dbReference type="PANTHER" id="PTHR32308">
    <property type="entry name" value="LYASE BETA SUBUNIT, PUTATIVE (AFU_ORTHOLOGUE AFUA_4G13030)-RELATED"/>
    <property type="match status" value="1"/>
</dbReference>
<dbReference type="GO" id="GO:0016829">
    <property type="term" value="F:lyase activity"/>
    <property type="evidence" value="ECO:0007669"/>
    <property type="project" value="UniProtKB-KW"/>
</dbReference>
<organism evidence="5 6">
    <name type="scientific">Elioraea tepida</name>
    <dbReference type="NCBI Taxonomy" id="2843330"/>
    <lineage>
        <taxon>Bacteria</taxon>
        <taxon>Pseudomonadati</taxon>
        <taxon>Pseudomonadota</taxon>
        <taxon>Alphaproteobacteria</taxon>
        <taxon>Acetobacterales</taxon>
        <taxon>Elioraeaceae</taxon>
        <taxon>Elioraea</taxon>
    </lineage>
</organism>
<dbReference type="KEGG" id="elio:KO353_00915"/>
<comment type="cofactor">
    <cofactor evidence="1">
        <name>Mg(2+)</name>
        <dbReference type="ChEBI" id="CHEBI:18420"/>
    </cofactor>
</comment>
<keyword evidence="6" id="KW-1185">Reference proteome</keyword>
<dbReference type="AlphaFoldDB" id="A0A975U2Q5"/>
<dbReference type="GO" id="GO:0006107">
    <property type="term" value="P:oxaloacetate metabolic process"/>
    <property type="evidence" value="ECO:0007669"/>
    <property type="project" value="TreeGrafter"/>
</dbReference>
<gene>
    <name evidence="5" type="ORF">KO353_00915</name>
</gene>
<dbReference type="InterPro" id="IPR011206">
    <property type="entry name" value="Citrate_lyase_beta/mcl1/mcl2"/>
</dbReference>
<protein>
    <submittedName>
        <fullName evidence="5">CoA ester lyase</fullName>
    </submittedName>
</protein>
<proteinExistence type="predicted"/>
<evidence type="ECO:0000256" key="3">
    <source>
        <dbReference type="ARBA" id="ARBA00022842"/>
    </source>
</evidence>
<evidence type="ECO:0000313" key="5">
    <source>
        <dbReference type="EMBL" id="QXM24867.1"/>
    </source>
</evidence>
<name>A0A975U2Q5_9PROT</name>
<dbReference type="PIRSF" id="PIRSF015582">
    <property type="entry name" value="Cit_lyase_B"/>
    <property type="match status" value="1"/>
</dbReference>
<keyword evidence="5" id="KW-0456">Lyase</keyword>
<evidence type="ECO:0000259" key="4">
    <source>
        <dbReference type="Pfam" id="PF03328"/>
    </source>
</evidence>
<evidence type="ECO:0000256" key="2">
    <source>
        <dbReference type="ARBA" id="ARBA00022723"/>
    </source>
</evidence>
<evidence type="ECO:0000256" key="1">
    <source>
        <dbReference type="ARBA" id="ARBA00001946"/>
    </source>
</evidence>
<dbReference type="GO" id="GO:0000287">
    <property type="term" value="F:magnesium ion binding"/>
    <property type="evidence" value="ECO:0007669"/>
    <property type="project" value="TreeGrafter"/>
</dbReference>
<reference evidence="5" key="1">
    <citation type="submission" date="2021-06" db="EMBL/GenBank/DDBJ databases">
        <title>Elioraea tepida, sp. nov., a moderately thermophilic aerobic anoxygenic phototrophic bacterium isolated from an alkaline siliceous hot spring mat community in Yellowstone National Park, WY, USA.</title>
        <authorList>
            <person name="Saini M.K."/>
            <person name="Yoshida S."/>
            <person name="Sebastian A."/>
            <person name="Hirose S."/>
            <person name="Hara E."/>
            <person name="Tamaki H."/>
            <person name="Soulier N.T."/>
            <person name="Albert I."/>
            <person name="Hanada S."/>
            <person name="Bryant D.A."/>
            <person name="Tank M."/>
        </authorList>
    </citation>
    <scope>NUCLEOTIDE SEQUENCE</scope>
    <source>
        <strain evidence="5">MS-P2</strain>
    </source>
</reference>
<dbReference type="Proteomes" id="UP000694001">
    <property type="component" value="Chromosome"/>
</dbReference>
<feature type="domain" description="HpcH/HpaI aldolase/citrate lyase" evidence="4">
    <location>
        <begin position="5"/>
        <end position="229"/>
    </location>
</feature>